<reference evidence="5 6" key="1">
    <citation type="submission" date="2024-03" db="EMBL/GenBank/DDBJ databases">
        <authorList>
            <person name="Martinez-Hernandez J."/>
        </authorList>
    </citation>
    <scope>NUCLEOTIDE SEQUENCE [LARGE SCALE GENOMIC DNA]</scope>
</reference>
<dbReference type="Proteomes" id="UP001497480">
    <property type="component" value="Unassembled WGS sequence"/>
</dbReference>
<dbReference type="Gene3D" id="1.20.1280.170">
    <property type="entry name" value="Exocyst complex component Exo70"/>
    <property type="match status" value="1"/>
</dbReference>
<evidence type="ECO:0000259" key="4">
    <source>
        <dbReference type="Pfam" id="PF03081"/>
    </source>
</evidence>
<evidence type="ECO:0000256" key="2">
    <source>
        <dbReference type="ARBA" id="ARBA00022448"/>
    </source>
</evidence>
<dbReference type="GO" id="GO:0006887">
    <property type="term" value="P:exocytosis"/>
    <property type="evidence" value="ECO:0007669"/>
    <property type="project" value="UniProtKB-KW"/>
</dbReference>
<comment type="similarity">
    <text evidence="1 3">Belongs to the EXO70 family.</text>
</comment>
<dbReference type="EMBL" id="CAXHTB010000006">
    <property type="protein sequence ID" value="CAL0308868.1"/>
    <property type="molecule type" value="Genomic_DNA"/>
</dbReference>
<dbReference type="SUPFAM" id="SSF74788">
    <property type="entry name" value="Cullin repeat-like"/>
    <property type="match status" value="1"/>
</dbReference>
<keyword evidence="2 3" id="KW-0813">Transport</keyword>
<dbReference type="InterPro" id="IPR004140">
    <property type="entry name" value="Exo70"/>
</dbReference>
<keyword evidence="3" id="KW-0268">Exocytosis</keyword>
<evidence type="ECO:0000256" key="3">
    <source>
        <dbReference type="RuleBase" id="RU365026"/>
    </source>
</evidence>
<dbReference type="InterPro" id="IPR046364">
    <property type="entry name" value="Exo70_C"/>
</dbReference>
<keyword evidence="6" id="KW-1185">Reference proteome</keyword>
<organism evidence="5 6">
    <name type="scientific">Lupinus luteus</name>
    <name type="common">European yellow lupine</name>
    <dbReference type="NCBI Taxonomy" id="3873"/>
    <lineage>
        <taxon>Eukaryota</taxon>
        <taxon>Viridiplantae</taxon>
        <taxon>Streptophyta</taxon>
        <taxon>Embryophyta</taxon>
        <taxon>Tracheophyta</taxon>
        <taxon>Spermatophyta</taxon>
        <taxon>Magnoliopsida</taxon>
        <taxon>eudicotyledons</taxon>
        <taxon>Gunneridae</taxon>
        <taxon>Pentapetalae</taxon>
        <taxon>rosids</taxon>
        <taxon>fabids</taxon>
        <taxon>Fabales</taxon>
        <taxon>Fabaceae</taxon>
        <taxon>Papilionoideae</taxon>
        <taxon>50 kb inversion clade</taxon>
        <taxon>genistoids sensu lato</taxon>
        <taxon>core genistoids</taxon>
        <taxon>Genisteae</taxon>
        <taxon>Lupinus</taxon>
    </lineage>
</organism>
<evidence type="ECO:0000256" key="1">
    <source>
        <dbReference type="ARBA" id="ARBA00006756"/>
    </source>
</evidence>
<evidence type="ECO:0000313" key="5">
    <source>
        <dbReference type="EMBL" id="CAL0308868.1"/>
    </source>
</evidence>
<dbReference type="GO" id="GO:0015031">
    <property type="term" value="P:protein transport"/>
    <property type="evidence" value="ECO:0007669"/>
    <property type="project" value="UniProtKB-KW"/>
</dbReference>
<comment type="function">
    <text evidence="3">Component of the exocyst complex.</text>
</comment>
<sequence length="626" mass="72038">MADMEMECMQNVESFRNCLKTSLQKASAIACALHESEFETAFRDIFSMQKCSFVNIGDHIDSALCCASAVLRVFEAVRQLENSLLHDIDPSSDLFAYVSDTKKLEEALKFLTNNCRLAVEWFKDILLMLQDKANNTNVNENYLLNVKKCLRILHELEVMEEGSRLNGGLLCRAFDKLEIEFHGLLAANTTPFLSLASFIGHQPFPDSVVVKLQTVVERLNANDRLEKSKSMYVEIRGRNAQTSIKTLDFGYLEILIAELDNIPTYIDQWSLHLELVVKHVLKFEYKLCSKVFEKIGKEEYIECFAKIAIESGILSLLQFGRNVCNSKNNPNKLLKLLDIFKVLNDLRLNFNQLFSAKACEEIRALTKDLINEVVNGASEIFWQLAAQVKSLRPNSPPTDGSVPSVVSFITEYCNRLLGDTYRPHLTQVLEIHHSWRNQVYEEGIVFTQVYIIMKEIAINLDAWSKSYADINLSYIFMMNNHCHFCNLRGSALGDVMGDSWLRAHEQYKDYYAALYLRNSWENLLPILIVKKVTKQDLVHRLKAFNLAFDERYKKESNWVITDKILRESICKNLVEGIVQTYRVYMKNYSLSIENDARATKHIKYSVQSLEGIISSMFQPKLNKYVE</sequence>
<comment type="caution">
    <text evidence="5">The sequence shown here is derived from an EMBL/GenBank/DDBJ whole genome shotgun (WGS) entry which is preliminary data.</text>
</comment>
<evidence type="ECO:0000313" key="6">
    <source>
        <dbReference type="Proteomes" id="UP001497480"/>
    </source>
</evidence>
<name>A0AAV1WI12_LUPLU</name>
<dbReference type="GO" id="GO:0000145">
    <property type="term" value="C:exocyst"/>
    <property type="evidence" value="ECO:0007669"/>
    <property type="project" value="InterPro"/>
</dbReference>
<feature type="domain" description="Exocyst complex subunit Exo70 C-terminal" evidence="4">
    <location>
        <begin position="268"/>
        <end position="615"/>
    </location>
</feature>
<dbReference type="GO" id="GO:0005546">
    <property type="term" value="F:phosphatidylinositol-4,5-bisphosphate binding"/>
    <property type="evidence" value="ECO:0007669"/>
    <property type="project" value="InterPro"/>
</dbReference>
<dbReference type="Pfam" id="PF20669">
    <property type="entry name" value="Exo70_N"/>
    <property type="match status" value="1"/>
</dbReference>
<keyword evidence="3" id="KW-0653">Protein transport</keyword>
<proteinExistence type="inferred from homology"/>
<dbReference type="Pfam" id="PF03081">
    <property type="entry name" value="Exo70_C"/>
    <property type="match status" value="1"/>
</dbReference>
<accession>A0AAV1WI12</accession>
<dbReference type="PANTHER" id="PTHR12542">
    <property type="entry name" value="EXOCYST COMPLEX PROTEIN EXO70"/>
    <property type="match status" value="1"/>
</dbReference>
<gene>
    <name evidence="5" type="ORF">LLUT_LOCUS9928</name>
</gene>
<protein>
    <recommendedName>
        <fullName evidence="3">Exocyst subunit Exo70 family protein</fullName>
    </recommendedName>
</protein>
<dbReference type="AlphaFoldDB" id="A0AAV1WI12"/>
<dbReference type="InterPro" id="IPR016159">
    <property type="entry name" value="Cullin_repeat-like_dom_sf"/>
</dbReference>
<dbReference type="PANTHER" id="PTHR12542:SF123">
    <property type="entry name" value="EXOCYST SUBUNIT EXO70 FAMILY PROTEIN"/>
    <property type="match status" value="1"/>
</dbReference>